<evidence type="ECO:0000256" key="9">
    <source>
        <dbReference type="ARBA" id="ARBA00023316"/>
    </source>
</evidence>
<dbReference type="GO" id="GO:0005886">
    <property type="term" value="C:plasma membrane"/>
    <property type="evidence" value="ECO:0007669"/>
    <property type="project" value="UniProtKB-SubCell"/>
</dbReference>
<evidence type="ECO:0000256" key="7">
    <source>
        <dbReference type="ARBA" id="ARBA00023136"/>
    </source>
</evidence>
<feature type="domain" description="Glycosyl transferase family 28 C-terminal" evidence="12">
    <location>
        <begin position="187"/>
        <end position="350"/>
    </location>
</feature>
<evidence type="ECO:0000256" key="5">
    <source>
        <dbReference type="ARBA" id="ARBA00022960"/>
    </source>
</evidence>
<feature type="binding site" evidence="10">
    <location>
        <position position="164"/>
    </location>
    <ligand>
        <name>UDP-N-acetyl-alpha-D-glucosamine</name>
        <dbReference type="ChEBI" id="CHEBI:57705"/>
    </ligand>
</feature>
<keyword evidence="6 10" id="KW-0573">Peptidoglycan synthesis</keyword>
<evidence type="ECO:0000256" key="2">
    <source>
        <dbReference type="ARBA" id="ARBA00022618"/>
    </source>
</evidence>
<evidence type="ECO:0000313" key="13">
    <source>
        <dbReference type="EMBL" id="MBF8437637.1"/>
    </source>
</evidence>
<name>A0A931FB63_9FIRM</name>
<evidence type="ECO:0000313" key="14">
    <source>
        <dbReference type="Proteomes" id="UP000621436"/>
    </source>
</evidence>
<dbReference type="Pfam" id="PF04101">
    <property type="entry name" value="Glyco_tran_28_C"/>
    <property type="match status" value="1"/>
</dbReference>
<comment type="similarity">
    <text evidence="10">Belongs to the glycosyltransferase 28 family. MurG subfamily.</text>
</comment>
<protein>
    <recommendedName>
        <fullName evidence="10">UDP-N-acetylglucosamine--N-acetylmuramyl-(pentapeptide) pyrophosphoryl-undecaprenol N-acetylglucosamine transferase</fullName>
        <ecNumber evidence="10">2.4.1.227</ecNumber>
    </recommendedName>
    <alternativeName>
        <fullName evidence="10">Undecaprenyl-PP-MurNAc-pentapeptide-UDPGlcNAc GlcNAc transferase</fullName>
    </alternativeName>
</protein>
<evidence type="ECO:0000256" key="3">
    <source>
        <dbReference type="ARBA" id="ARBA00022676"/>
    </source>
</evidence>
<dbReference type="Pfam" id="PF03033">
    <property type="entry name" value="Glyco_transf_28"/>
    <property type="match status" value="1"/>
</dbReference>
<gene>
    <name evidence="10 13" type="primary">murG</name>
    <name evidence="13" type="ORF">I0Q91_11125</name>
</gene>
<dbReference type="CDD" id="cd03785">
    <property type="entry name" value="GT28_MurG"/>
    <property type="match status" value="1"/>
</dbReference>
<feature type="binding site" evidence="10">
    <location>
        <begin position="10"/>
        <end position="12"/>
    </location>
    <ligand>
        <name>UDP-N-acetyl-alpha-D-glucosamine</name>
        <dbReference type="ChEBI" id="CHEBI:57705"/>
    </ligand>
</feature>
<comment type="function">
    <text evidence="10">Cell wall formation. Catalyzes the transfer of a GlcNAc subunit on undecaprenyl-pyrophosphoryl-MurNAc-pentapeptide (lipid intermediate I) to form undecaprenyl-pyrophosphoryl-MurNAc-(pentapeptide)GlcNAc (lipid intermediate II).</text>
</comment>
<comment type="pathway">
    <text evidence="10">Cell wall biogenesis; peptidoglycan biosynthesis.</text>
</comment>
<dbReference type="InterPro" id="IPR006009">
    <property type="entry name" value="GlcNAc_MurG"/>
</dbReference>
<sequence>MRLVLSGGGTGGHIFPAIALANKCLDEDGEVFYLGGEKSLEEKITGKEGISFYSLPVKPLPRKINFELFSSGFSNFKAVLKARKILKEIEPDIVVGTGGYVSGATILAARLLNIKTLIHEQNSVPGLTNKISAKFVDKIAISYEQTERYFNKKDKVILTGNPVRKEILTTCSKDAREKFSFPKNNDVLLVMGGSQGAASINELMLEIYDDLIEVDNLNIIHITGEKDYKNIKRKVDTYDLLDGKIIISSFMDDIENALAVANLVISRAGAVSIAEITALGLPSILIPYPYATNNHQEKNARVLEESGAAIIYKDDEFNSKLIFNKIKELLSDRNKLDKMSCASSMIGKPEALDNIYGLACDLVYHGSTLDDKE</sequence>
<evidence type="ECO:0000256" key="6">
    <source>
        <dbReference type="ARBA" id="ARBA00022984"/>
    </source>
</evidence>
<feature type="domain" description="Glycosyltransferase family 28 N-terminal" evidence="11">
    <location>
        <begin position="4"/>
        <end position="141"/>
    </location>
</feature>
<evidence type="ECO:0000256" key="10">
    <source>
        <dbReference type="HAMAP-Rule" id="MF_00033"/>
    </source>
</evidence>
<dbReference type="GO" id="GO:0051301">
    <property type="term" value="P:cell division"/>
    <property type="evidence" value="ECO:0007669"/>
    <property type="project" value="UniProtKB-KW"/>
</dbReference>
<keyword evidence="7 10" id="KW-0472">Membrane</keyword>
<dbReference type="InterPro" id="IPR004276">
    <property type="entry name" value="GlycoTrans_28_N"/>
</dbReference>
<keyword evidence="1 10" id="KW-1003">Cell membrane</keyword>
<evidence type="ECO:0000256" key="1">
    <source>
        <dbReference type="ARBA" id="ARBA00022475"/>
    </source>
</evidence>
<dbReference type="GO" id="GO:0008360">
    <property type="term" value="P:regulation of cell shape"/>
    <property type="evidence" value="ECO:0007669"/>
    <property type="project" value="UniProtKB-KW"/>
</dbReference>
<keyword evidence="4 10" id="KW-0808">Transferase</keyword>
<evidence type="ECO:0000256" key="8">
    <source>
        <dbReference type="ARBA" id="ARBA00023306"/>
    </source>
</evidence>
<dbReference type="InterPro" id="IPR007235">
    <property type="entry name" value="Glyco_trans_28_C"/>
</dbReference>
<evidence type="ECO:0000259" key="11">
    <source>
        <dbReference type="Pfam" id="PF03033"/>
    </source>
</evidence>
<dbReference type="GO" id="GO:0009252">
    <property type="term" value="P:peptidoglycan biosynthetic process"/>
    <property type="evidence" value="ECO:0007669"/>
    <property type="project" value="UniProtKB-UniRule"/>
</dbReference>
<dbReference type="RefSeq" id="WP_270454635.1">
    <property type="nucleotide sequence ID" value="NZ_JADPIE010000006.1"/>
</dbReference>
<keyword evidence="14" id="KW-1185">Reference proteome</keyword>
<dbReference type="HAMAP" id="MF_00033">
    <property type="entry name" value="MurG"/>
    <property type="match status" value="1"/>
</dbReference>
<dbReference type="GO" id="GO:0050511">
    <property type="term" value="F:undecaprenyldiphospho-muramoylpentapeptide beta-N-acetylglucosaminyltransferase activity"/>
    <property type="evidence" value="ECO:0007669"/>
    <property type="project" value="UniProtKB-UniRule"/>
</dbReference>
<dbReference type="AlphaFoldDB" id="A0A931FB63"/>
<keyword evidence="3 10" id="KW-0328">Glycosyltransferase</keyword>
<evidence type="ECO:0000256" key="4">
    <source>
        <dbReference type="ARBA" id="ARBA00022679"/>
    </source>
</evidence>
<proteinExistence type="inferred from homology"/>
<dbReference type="GO" id="GO:0005975">
    <property type="term" value="P:carbohydrate metabolic process"/>
    <property type="evidence" value="ECO:0007669"/>
    <property type="project" value="InterPro"/>
</dbReference>
<dbReference type="Gene3D" id="3.40.50.2000">
    <property type="entry name" value="Glycogen Phosphorylase B"/>
    <property type="match status" value="2"/>
</dbReference>
<dbReference type="EC" id="2.4.1.227" evidence="10"/>
<feature type="binding site" evidence="10">
    <location>
        <position position="194"/>
    </location>
    <ligand>
        <name>UDP-N-acetyl-alpha-D-glucosamine</name>
        <dbReference type="ChEBI" id="CHEBI:57705"/>
    </ligand>
</feature>
<dbReference type="PANTHER" id="PTHR21015">
    <property type="entry name" value="UDP-N-ACETYLGLUCOSAMINE--N-ACETYLMURAMYL-(PENTAPEPTIDE) PYROPHOSPHORYL-UNDECAPRENOL N-ACETYLGLUCOSAMINE TRANSFERASE 1"/>
    <property type="match status" value="1"/>
</dbReference>
<keyword evidence="8 10" id="KW-0131">Cell cycle</keyword>
<evidence type="ECO:0000259" key="12">
    <source>
        <dbReference type="Pfam" id="PF04101"/>
    </source>
</evidence>
<dbReference type="Proteomes" id="UP000621436">
    <property type="component" value="Unassembled WGS sequence"/>
</dbReference>
<comment type="catalytic activity">
    <reaction evidence="10">
        <text>di-trans,octa-cis-undecaprenyl diphospho-N-acetyl-alpha-D-muramoyl-L-alanyl-D-glutamyl-meso-2,6-diaminopimeloyl-D-alanyl-D-alanine + UDP-N-acetyl-alpha-D-glucosamine = di-trans,octa-cis-undecaprenyl diphospho-[N-acetyl-alpha-D-glucosaminyl-(1-&gt;4)]-N-acetyl-alpha-D-muramoyl-L-alanyl-D-glutamyl-meso-2,6-diaminopimeloyl-D-alanyl-D-alanine + UDP + H(+)</text>
        <dbReference type="Rhea" id="RHEA:31227"/>
        <dbReference type="ChEBI" id="CHEBI:15378"/>
        <dbReference type="ChEBI" id="CHEBI:57705"/>
        <dbReference type="ChEBI" id="CHEBI:58223"/>
        <dbReference type="ChEBI" id="CHEBI:61387"/>
        <dbReference type="ChEBI" id="CHEBI:61388"/>
        <dbReference type="EC" id="2.4.1.227"/>
    </reaction>
</comment>
<feature type="binding site" evidence="10">
    <location>
        <position position="296"/>
    </location>
    <ligand>
        <name>UDP-N-acetyl-alpha-D-glucosamine</name>
        <dbReference type="ChEBI" id="CHEBI:57705"/>
    </ligand>
</feature>
<accession>A0A931FB63</accession>
<dbReference type="PANTHER" id="PTHR21015:SF22">
    <property type="entry name" value="GLYCOSYLTRANSFERASE"/>
    <property type="match status" value="1"/>
</dbReference>
<dbReference type="SUPFAM" id="SSF53756">
    <property type="entry name" value="UDP-Glycosyltransferase/glycogen phosphorylase"/>
    <property type="match status" value="1"/>
</dbReference>
<comment type="caution">
    <text evidence="13">The sequence shown here is derived from an EMBL/GenBank/DDBJ whole genome shotgun (WGS) entry which is preliminary data.</text>
</comment>
<keyword evidence="9 10" id="KW-0961">Cell wall biogenesis/degradation</keyword>
<dbReference type="NCBIfam" id="TIGR01133">
    <property type="entry name" value="murG"/>
    <property type="match status" value="1"/>
</dbReference>
<comment type="caution">
    <text evidence="10">Lacks conserved residue(s) required for the propagation of feature annotation.</text>
</comment>
<dbReference type="GO" id="GO:0071555">
    <property type="term" value="P:cell wall organization"/>
    <property type="evidence" value="ECO:0007669"/>
    <property type="project" value="UniProtKB-KW"/>
</dbReference>
<comment type="subcellular location">
    <subcellularLocation>
        <location evidence="10">Cell membrane</location>
        <topology evidence="10">Peripheral membrane protein</topology>
        <orientation evidence="10">Cytoplasmic side</orientation>
    </subcellularLocation>
</comment>
<feature type="binding site" evidence="10">
    <location>
        <position position="122"/>
    </location>
    <ligand>
        <name>UDP-N-acetyl-alpha-D-glucosamine</name>
        <dbReference type="ChEBI" id="CHEBI:57705"/>
    </ligand>
</feature>
<keyword evidence="2 10" id="KW-0132">Cell division</keyword>
<keyword evidence="5 10" id="KW-0133">Cell shape</keyword>
<reference evidence="13" key="1">
    <citation type="submission" date="2020-11" db="EMBL/GenBank/DDBJ databases">
        <title>Halonatronomonas betainensis gen. nov., sp. nov. a novel haloalkaliphilic representative of the family Halanaerobiacae capable of betaine degradation.</title>
        <authorList>
            <person name="Boltyanskaya Y."/>
            <person name="Kevbrin V."/>
            <person name="Detkova E."/>
            <person name="Grouzdev D.S."/>
            <person name="Koziaeva V."/>
            <person name="Zhilina T."/>
        </authorList>
    </citation>
    <scope>NUCLEOTIDE SEQUENCE</scope>
    <source>
        <strain evidence="13">Z-7014</strain>
    </source>
</reference>
<organism evidence="13 14">
    <name type="scientific">Halonatronomonas betaini</name>
    <dbReference type="NCBI Taxonomy" id="2778430"/>
    <lineage>
        <taxon>Bacteria</taxon>
        <taxon>Bacillati</taxon>
        <taxon>Bacillota</taxon>
        <taxon>Clostridia</taxon>
        <taxon>Halanaerobiales</taxon>
        <taxon>Halarsenatibacteraceae</taxon>
        <taxon>Halonatronomonas</taxon>
    </lineage>
</organism>
<dbReference type="EMBL" id="JADPIE010000006">
    <property type="protein sequence ID" value="MBF8437637.1"/>
    <property type="molecule type" value="Genomic_DNA"/>
</dbReference>